<dbReference type="SUPFAM" id="SSF55073">
    <property type="entry name" value="Nucleotide cyclase"/>
    <property type="match status" value="1"/>
</dbReference>
<comment type="caution">
    <text evidence="3">The sequence shown here is derived from an EMBL/GenBank/DDBJ whole genome shotgun (WGS) entry which is preliminary data.</text>
</comment>
<sequence>MGEQAHRRLVAILAADIVGFSRLMEDDEKATLSSVRHLHRDIFDPLIDNHGGRMVKLMGDGAIAEFASVVDAVNCAIAIQATLSAQQAAVAANQRVVLRIGINLGDVVAEDGDLLGDGVNVAARLEQLCKPGAVLISGTVFDQLQGKVAVPIDYAGEHRVKNISRPVRTYTLRLSGSGRPWRLRMRPHLKWGIALTAAVAILAIGWAFWAERRPDDMRTIAVLPFNDLDGNERWERLASGLSEDIITDLARHPEIFVIARNSSFAYKDKSPDVRQVGRELGVRYVLEGSVQARGDFLRVTAQLIDTATGTHVWAERYDRSPDDLFAVQDEITGRVVGSIASPRYGEIAKDSRAVARRKPPSSLDAYDLYLLGTDRFQLGTRDDVQAGIDYLEKAVALDPQFARAWSELGIAYSVVGTLGYSSDADGAMRTFRQDTLHALEIDPNDWVALGQRATLRAADGDLKGAGEDFERTISLAPNDADNLALMAYNMPLVVGDAERSVALAERAMSLNPSAPSWYSAALSIAQYVAGNDQAAIEAALKAPVHGESLMIRAMASARLGKTEEARALAQRIRTEFPDFTVDSYMRNWPVSSKEAIAAFRYGATKAGLVSGDGSTAAVR</sequence>
<organism evidence="3 4">
    <name type="scientific">Rhizobium viscosum</name>
    <name type="common">Arthrobacter viscosus</name>
    <dbReference type="NCBI Taxonomy" id="1673"/>
    <lineage>
        <taxon>Bacteria</taxon>
        <taxon>Pseudomonadati</taxon>
        <taxon>Pseudomonadota</taxon>
        <taxon>Alphaproteobacteria</taxon>
        <taxon>Hyphomicrobiales</taxon>
        <taxon>Rhizobiaceae</taxon>
        <taxon>Rhizobium/Agrobacterium group</taxon>
        <taxon>Rhizobium</taxon>
    </lineage>
</organism>
<dbReference type="Pfam" id="PF00211">
    <property type="entry name" value="Guanylate_cyc"/>
    <property type="match status" value="1"/>
</dbReference>
<protein>
    <submittedName>
        <fullName evidence="3">TolB-like protein/class 3 adenylate cyclase/Flp pilus assembly protein TadD</fullName>
    </submittedName>
</protein>
<dbReference type="SUPFAM" id="SSF52964">
    <property type="entry name" value="TolB, N-terminal domain"/>
    <property type="match status" value="1"/>
</dbReference>
<dbReference type="Gene3D" id="3.40.50.10070">
    <property type="entry name" value="TolB, N-terminal domain"/>
    <property type="match status" value="1"/>
</dbReference>
<dbReference type="Gene3D" id="3.30.70.1230">
    <property type="entry name" value="Nucleotide cyclase"/>
    <property type="match status" value="1"/>
</dbReference>
<dbReference type="Gene3D" id="1.25.40.10">
    <property type="entry name" value="Tetratricopeptide repeat domain"/>
    <property type="match status" value="1"/>
</dbReference>
<reference evidence="3 4" key="1">
    <citation type="submission" date="2020-10" db="EMBL/GenBank/DDBJ databases">
        <title>Sequencing the genomes of 1000 actinobacteria strains.</title>
        <authorList>
            <person name="Klenk H.-P."/>
        </authorList>
    </citation>
    <scope>NUCLEOTIDE SEQUENCE [LARGE SCALE GENOMIC DNA]</scope>
    <source>
        <strain evidence="3 4">DSM 7307</strain>
    </source>
</reference>
<evidence type="ECO:0000313" key="4">
    <source>
        <dbReference type="Proteomes" id="UP000620262"/>
    </source>
</evidence>
<dbReference type="PANTHER" id="PTHR43081:SF19">
    <property type="entry name" value="PH-SENSITIVE ADENYLATE CYCLASE RV1264"/>
    <property type="match status" value="1"/>
</dbReference>
<dbReference type="EMBL" id="JADBEC010000002">
    <property type="protein sequence ID" value="MBE1508720.1"/>
    <property type="molecule type" value="Genomic_DNA"/>
</dbReference>
<keyword evidence="1" id="KW-1133">Transmembrane helix</keyword>
<feature type="domain" description="Guanylate cyclase" evidence="2">
    <location>
        <begin position="11"/>
        <end position="126"/>
    </location>
</feature>
<dbReference type="InterPro" id="IPR011990">
    <property type="entry name" value="TPR-like_helical_dom_sf"/>
</dbReference>
<dbReference type="InterPro" id="IPR050697">
    <property type="entry name" value="Adenylyl/Guanylyl_Cyclase_3/4"/>
</dbReference>
<accession>A0ABR9J057</accession>
<feature type="transmembrane region" description="Helical" evidence="1">
    <location>
        <begin position="189"/>
        <end position="209"/>
    </location>
</feature>
<name>A0ABR9J057_RHIVS</name>
<dbReference type="InterPro" id="IPR001054">
    <property type="entry name" value="A/G_cyclase"/>
</dbReference>
<evidence type="ECO:0000256" key="1">
    <source>
        <dbReference type="SAM" id="Phobius"/>
    </source>
</evidence>
<evidence type="ECO:0000313" key="3">
    <source>
        <dbReference type="EMBL" id="MBE1508720.1"/>
    </source>
</evidence>
<keyword evidence="1" id="KW-0812">Transmembrane</keyword>
<keyword evidence="4" id="KW-1185">Reference proteome</keyword>
<gene>
    <name evidence="3" type="ORF">H4W29_005965</name>
</gene>
<dbReference type="PROSITE" id="PS50125">
    <property type="entry name" value="GUANYLATE_CYCLASE_2"/>
    <property type="match status" value="1"/>
</dbReference>
<dbReference type="SMART" id="SM00044">
    <property type="entry name" value="CYCc"/>
    <property type="match status" value="1"/>
</dbReference>
<proteinExistence type="predicted"/>
<evidence type="ECO:0000259" key="2">
    <source>
        <dbReference type="PROSITE" id="PS50125"/>
    </source>
</evidence>
<dbReference type="InterPro" id="IPR029787">
    <property type="entry name" value="Nucleotide_cyclase"/>
</dbReference>
<dbReference type="PANTHER" id="PTHR43081">
    <property type="entry name" value="ADENYLATE CYCLASE, TERMINAL-DIFFERENTIATION SPECIFIC-RELATED"/>
    <property type="match status" value="1"/>
</dbReference>
<dbReference type="RefSeq" id="WP_192732267.1">
    <property type="nucleotide sequence ID" value="NZ_BAAAVL010000011.1"/>
</dbReference>
<dbReference type="SUPFAM" id="SSF48452">
    <property type="entry name" value="TPR-like"/>
    <property type="match status" value="1"/>
</dbReference>
<keyword evidence="1" id="KW-0472">Membrane</keyword>
<dbReference type="CDD" id="cd07302">
    <property type="entry name" value="CHD"/>
    <property type="match status" value="1"/>
</dbReference>
<dbReference type="Proteomes" id="UP000620262">
    <property type="component" value="Unassembled WGS sequence"/>
</dbReference>